<protein>
    <submittedName>
        <fullName evidence="3">PX domain-containing protein</fullName>
    </submittedName>
</protein>
<dbReference type="EMBL" id="WSZM01000089">
    <property type="protein sequence ID" value="KAF4043404.1"/>
    <property type="molecule type" value="Genomic_DNA"/>
</dbReference>
<feature type="domain" description="PX" evidence="2">
    <location>
        <begin position="145"/>
        <end position="301"/>
    </location>
</feature>
<dbReference type="Pfam" id="PF00787">
    <property type="entry name" value="PX"/>
    <property type="match status" value="1"/>
</dbReference>
<organism evidence="3 4">
    <name type="scientific">Phytophthora infestans</name>
    <name type="common">Potato late blight agent</name>
    <name type="synonym">Botrytis infestans</name>
    <dbReference type="NCBI Taxonomy" id="4787"/>
    <lineage>
        <taxon>Eukaryota</taxon>
        <taxon>Sar</taxon>
        <taxon>Stramenopiles</taxon>
        <taxon>Oomycota</taxon>
        <taxon>Peronosporomycetes</taxon>
        <taxon>Peronosporales</taxon>
        <taxon>Peronosporaceae</taxon>
        <taxon>Phytophthora</taxon>
    </lineage>
</organism>
<comment type="caution">
    <text evidence="3">The sequence shown here is derived from an EMBL/GenBank/DDBJ whole genome shotgun (WGS) entry which is preliminary data.</text>
</comment>
<evidence type="ECO:0000259" key="2">
    <source>
        <dbReference type="PROSITE" id="PS50195"/>
    </source>
</evidence>
<dbReference type="SUPFAM" id="SSF64268">
    <property type="entry name" value="PX domain"/>
    <property type="match status" value="1"/>
</dbReference>
<dbReference type="CDD" id="cd06093">
    <property type="entry name" value="PX_domain"/>
    <property type="match status" value="1"/>
</dbReference>
<dbReference type="AlphaFoldDB" id="A0A833T6X7"/>
<feature type="compositionally biased region" description="Low complexity" evidence="1">
    <location>
        <begin position="92"/>
        <end position="106"/>
    </location>
</feature>
<dbReference type="PROSITE" id="PS50195">
    <property type="entry name" value="PX"/>
    <property type="match status" value="1"/>
</dbReference>
<keyword evidence="4" id="KW-1185">Reference proteome</keyword>
<name>A0A833T6X7_PHYIN</name>
<dbReference type="InterPro" id="IPR001683">
    <property type="entry name" value="PX_dom"/>
</dbReference>
<gene>
    <name evidence="3" type="ORF">GN244_ATG04274</name>
</gene>
<proteinExistence type="predicted"/>
<dbReference type="InterPro" id="IPR036871">
    <property type="entry name" value="PX_dom_sf"/>
</dbReference>
<evidence type="ECO:0000256" key="1">
    <source>
        <dbReference type="SAM" id="MobiDB-lite"/>
    </source>
</evidence>
<sequence length="341" mass="39150">MRLSDAMCASNTPMRSTESTCSSLDEVLRQSIFPADPFGRPVRTRASSRKGGKFPRLLWRCSMSARNLLSRDRSGGVPNEGRRSLRRHTHCSLASATPRSSTTSDSRSSHRPTSREPSMTPRSSTVVLRESSEDLLLFREEAEYSEYLLAHVTGQHIERAGDNVVFYEVEVHLSKNRWRVVRRFSEFRALRQQLIKHFSRGKRRRQPRCPICENVLASILDIDFPSRHVWGSHIFSSSSADAHEDEIINERKARFQQFVVMCLNTLRSLRQHVRVKPDSADCEISVVSRMIEEFLGLSFTRYLAFLGERGIVDQASETSRQSLPARKEDRAVFNVKYKEVM</sequence>
<dbReference type="Gene3D" id="3.30.1520.10">
    <property type="entry name" value="Phox-like domain"/>
    <property type="match status" value="1"/>
</dbReference>
<evidence type="ECO:0000313" key="4">
    <source>
        <dbReference type="Proteomes" id="UP000602510"/>
    </source>
</evidence>
<dbReference type="GO" id="GO:0035091">
    <property type="term" value="F:phosphatidylinositol binding"/>
    <property type="evidence" value="ECO:0007669"/>
    <property type="project" value="InterPro"/>
</dbReference>
<evidence type="ECO:0000313" key="3">
    <source>
        <dbReference type="EMBL" id="KAF4043404.1"/>
    </source>
</evidence>
<accession>A0A833T6X7</accession>
<dbReference type="Proteomes" id="UP000602510">
    <property type="component" value="Unassembled WGS sequence"/>
</dbReference>
<reference evidence="3" key="1">
    <citation type="submission" date="2020-04" db="EMBL/GenBank/DDBJ databases">
        <title>Hybrid Assembly of Korean Phytophthora infestans isolates.</title>
        <authorList>
            <person name="Prokchorchik M."/>
            <person name="Lee Y."/>
            <person name="Seo J."/>
            <person name="Cho J.-H."/>
            <person name="Park Y.-E."/>
            <person name="Jang D.-C."/>
            <person name="Im J.-S."/>
            <person name="Choi J.-G."/>
            <person name="Park H.-J."/>
            <person name="Lee G.-B."/>
            <person name="Lee Y.-G."/>
            <person name="Hong S.-Y."/>
            <person name="Cho K."/>
            <person name="Sohn K.H."/>
        </authorList>
    </citation>
    <scope>NUCLEOTIDE SEQUENCE</scope>
    <source>
        <strain evidence="3">KR_1_A1</strain>
    </source>
</reference>
<feature type="region of interest" description="Disordered" evidence="1">
    <location>
        <begin position="70"/>
        <end position="125"/>
    </location>
</feature>
<feature type="compositionally biased region" description="Polar residues" evidence="1">
    <location>
        <begin position="116"/>
        <end position="125"/>
    </location>
</feature>